<dbReference type="Proteomes" id="UP000644699">
    <property type="component" value="Unassembled WGS sequence"/>
</dbReference>
<proteinExistence type="predicted"/>
<dbReference type="Pfam" id="PF16859">
    <property type="entry name" value="TetR_C_11"/>
    <property type="match status" value="1"/>
</dbReference>
<gene>
    <name evidence="6" type="ORF">GCM10011390_25930</name>
</gene>
<feature type="domain" description="HTH tetR-type" evidence="5">
    <location>
        <begin position="13"/>
        <end position="74"/>
    </location>
</feature>
<sequence length="189" mass="20596">MMIRQGIRPGGRSERVQKAVHAAVKTLVSTGAEAEVTIPMIAAEAGVTPSTIYRRWGSLTELLADVAVERLRPDADPVDTGSFRGDLEAWLEQYAEEISSGPGRAMMRDVLASAHGPQLAGKCTNYTVAHLDLLVARAERRGERTPAVDRLIDGLVAPILYRILFVGDEITADYAKDLLRRTLDDTTDP</sequence>
<evidence type="ECO:0000313" key="7">
    <source>
        <dbReference type="Proteomes" id="UP000644699"/>
    </source>
</evidence>
<keyword evidence="1" id="KW-0805">Transcription regulation</keyword>
<keyword evidence="3" id="KW-0804">Transcription</keyword>
<dbReference type="GO" id="GO:0003700">
    <property type="term" value="F:DNA-binding transcription factor activity"/>
    <property type="evidence" value="ECO:0007669"/>
    <property type="project" value="TreeGrafter"/>
</dbReference>
<evidence type="ECO:0000256" key="3">
    <source>
        <dbReference type="ARBA" id="ARBA00023163"/>
    </source>
</evidence>
<dbReference type="PROSITE" id="PS50977">
    <property type="entry name" value="HTH_TETR_2"/>
    <property type="match status" value="1"/>
</dbReference>
<dbReference type="PANTHER" id="PTHR30055:SF148">
    <property type="entry name" value="TETR-FAMILY TRANSCRIPTIONAL REGULATOR"/>
    <property type="match status" value="1"/>
</dbReference>
<keyword evidence="2 4" id="KW-0238">DNA-binding</keyword>
<feature type="DNA-binding region" description="H-T-H motif" evidence="4">
    <location>
        <begin position="37"/>
        <end position="56"/>
    </location>
</feature>
<dbReference type="RefSeq" id="WP_188909040.1">
    <property type="nucleotide sequence ID" value="NZ_BMIQ01000003.1"/>
</dbReference>
<dbReference type="Pfam" id="PF00440">
    <property type="entry name" value="TetR_N"/>
    <property type="match status" value="1"/>
</dbReference>
<reference evidence="6" key="1">
    <citation type="journal article" date="2014" name="Int. J. Syst. Evol. Microbiol.">
        <title>Complete genome sequence of Corynebacterium casei LMG S-19264T (=DSM 44701T), isolated from a smear-ripened cheese.</title>
        <authorList>
            <consortium name="US DOE Joint Genome Institute (JGI-PGF)"/>
            <person name="Walter F."/>
            <person name="Albersmeier A."/>
            <person name="Kalinowski J."/>
            <person name="Ruckert C."/>
        </authorList>
    </citation>
    <scope>NUCLEOTIDE SEQUENCE</scope>
    <source>
        <strain evidence="6">CGMCC 1.15367</strain>
    </source>
</reference>
<dbReference type="SUPFAM" id="SSF46689">
    <property type="entry name" value="Homeodomain-like"/>
    <property type="match status" value="1"/>
</dbReference>
<dbReference type="AlphaFoldDB" id="A0A916ZNW6"/>
<dbReference type="InterPro" id="IPR001647">
    <property type="entry name" value="HTH_TetR"/>
</dbReference>
<evidence type="ECO:0000313" key="6">
    <source>
        <dbReference type="EMBL" id="GGE05742.1"/>
    </source>
</evidence>
<evidence type="ECO:0000256" key="4">
    <source>
        <dbReference type="PROSITE-ProRule" id="PRU00335"/>
    </source>
</evidence>
<keyword evidence="7" id="KW-1185">Reference proteome</keyword>
<dbReference type="InterPro" id="IPR009057">
    <property type="entry name" value="Homeodomain-like_sf"/>
</dbReference>
<dbReference type="EMBL" id="BMIQ01000003">
    <property type="protein sequence ID" value="GGE05742.1"/>
    <property type="molecule type" value="Genomic_DNA"/>
</dbReference>
<dbReference type="SUPFAM" id="SSF48498">
    <property type="entry name" value="Tetracyclin repressor-like, C-terminal domain"/>
    <property type="match status" value="1"/>
</dbReference>
<reference evidence="6" key="2">
    <citation type="submission" date="2020-09" db="EMBL/GenBank/DDBJ databases">
        <authorList>
            <person name="Sun Q."/>
            <person name="Zhou Y."/>
        </authorList>
    </citation>
    <scope>NUCLEOTIDE SEQUENCE</scope>
    <source>
        <strain evidence="6">CGMCC 1.15367</strain>
    </source>
</reference>
<protein>
    <submittedName>
        <fullName evidence="6">TetR family transcriptional regulator</fullName>
    </submittedName>
</protein>
<dbReference type="PANTHER" id="PTHR30055">
    <property type="entry name" value="HTH-TYPE TRANSCRIPTIONAL REGULATOR RUTR"/>
    <property type="match status" value="1"/>
</dbReference>
<comment type="caution">
    <text evidence="6">The sequence shown here is derived from an EMBL/GenBank/DDBJ whole genome shotgun (WGS) entry which is preliminary data.</text>
</comment>
<dbReference type="GO" id="GO:0000976">
    <property type="term" value="F:transcription cis-regulatory region binding"/>
    <property type="evidence" value="ECO:0007669"/>
    <property type="project" value="TreeGrafter"/>
</dbReference>
<dbReference type="Gene3D" id="1.10.10.60">
    <property type="entry name" value="Homeodomain-like"/>
    <property type="match status" value="1"/>
</dbReference>
<evidence type="ECO:0000259" key="5">
    <source>
        <dbReference type="PROSITE" id="PS50977"/>
    </source>
</evidence>
<evidence type="ECO:0000256" key="2">
    <source>
        <dbReference type="ARBA" id="ARBA00023125"/>
    </source>
</evidence>
<dbReference type="InterPro" id="IPR050109">
    <property type="entry name" value="HTH-type_TetR-like_transc_reg"/>
</dbReference>
<name>A0A916ZNW6_9HYPH</name>
<dbReference type="InterPro" id="IPR011075">
    <property type="entry name" value="TetR_C"/>
</dbReference>
<organism evidence="6 7">
    <name type="scientific">Aureimonas endophytica</name>
    <dbReference type="NCBI Taxonomy" id="2027858"/>
    <lineage>
        <taxon>Bacteria</taxon>
        <taxon>Pseudomonadati</taxon>
        <taxon>Pseudomonadota</taxon>
        <taxon>Alphaproteobacteria</taxon>
        <taxon>Hyphomicrobiales</taxon>
        <taxon>Aurantimonadaceae</taxon>
        <taxon>Aureimonas</taxon>
    </lineage>
</organism>
<dbReference type="Gene3D" id="1.10.357.10">
    <property type="entry name" value="Tetracycline Repressor, domain 2"/>
    <property type="match status" value="1"/>
</dbReference>
<accession>A0A916ZNW6</accession>
<evidence type="ECO:0000256" key="1">
    <source>
        <dbReference type="ARBA" id="ARBA00023015"/>
    </source>
</evidence>
<dbReference type="InterPro" id="IPR036271">
    <property type="entry name" value="Tet_transcr_reg_TetR-rel_C_sf"/>
</dbReference>